<dbReference type="SUPFAM" id="SSF55811">
    <property type="entry name" value="Nudix"/>
    <property type="match status" value="1"/>
</dbReference>
<protein>
    <submittedName>
        <fullName evidence="8">NUDIX domain-containing protein</fullName>
    </submittedName>
</protein>
<dbReference type="GO" id="GO:0010945">
    <property type="term" value="F:coenzyme A diphosphatase activity"/>
    <property type="evidence" value="ECO:0007669"/>
    <property type="project" value="InterPro"/>
</dbReference>
<dbReference type="InterPro" id="IPR015797">
    <property type="entry name" value="NUDIX_hydrolase-like_dom_sf"/>
</dbReference>
<evidence type="ECO:0000256" key="6">
    <source>
        <dbReference type="ARBA" id="ARBA00023211"/>
    </source>
</evidence>
<proteinExistence type="predicted"/>
<sequence length="203" mass="22817">MDRADFKSRRVSLIGEDRYKKYAVLVPIVETPDGRSLIFEKRAGSLRRQPGEICFPGGKLEAGETPVSCAVRETTEELRLEPSQIDLLGPGDVFVSPFDIIIYPFVGELRDYGYTFNPEEVAEVIAVPVAFFLKNPPETFKSTIVGRLPGDFPYERIPGGENYPWASGSYDVLFYQYGKLMIWGITAYIVQSTAALIDRYRLG</sequence>
<dbReference type="Proteomes" id="UP000183995">
    <property type="component" value="Unassembled WGS sequence"/>
</dbReference>
<keyword evidence="9" id="KW-1185">Reference proteome</keyword>
<dbReference type="PROSITE" id="PS51462">
    <property type="entry name" value="NUDIX"/>
    <property type="match status" value="1"/>
</dbReference>
<evidence type="ECO:0000313" key="8">
    <source>
        <dbReference type="EMBL" id="SHI12544.1"/>
    </source>
</evidence>
<organism evidence="8 9">
    <name type="scientific">Sporobacter termitidis DSM 10068</name>
    <dbReference type="NCBI Taxonomy" id="1123282"/>
    <lineage>
        <taxon>Bacteria</taxon>
        <taxon>Bacillati</taxon>
        <taxon>Bacillota</taxon>
        <taxon>Clostridia</taxon>
        <taxon>Eubacteriales</taxon>
        <taxon>Oscillospiraceae</taxon>
        <taxon>Sporobacter</taxon>
    </lineage>
</organism>
<comment type="cofactor">
    <cofactor evidence="2">
        <name>Mg(2+)</name>
        <dbReference type="ChEBI" id="CHEBI:18420"/>
    </cofactor>
</comment>
<dbReference type="AlphaFoldDB" id="A0A1M5YL41"/>
<evidence type="ECO:0000256" key="2">
    <source>
        <dbReference type="ARBA" id="ARBA00001946"/>
    </source>
</evidence>
<accession>A0A1M5YL41</accession>
<dbReference type="CDD" id="cd03426">
    <property type="entry name" value="NUDIX_CoAse_Nudt7"/>
    <property type="match status" value="1"/>
</dbReference>
<evidence type="ECO:0000256" key="3">
    <source>
        <dbReference type="ARBA" id="ARBA00022723"/>
    </source>
</evidence>
<keyword evidence="5" id="KW-0460">Magnesium</keyword>
<evidence type="ECO:0000256" key="4">
    <source>
        <dbReference type="ARBA" id="ARBA00022801"/>
    </source>
</evidence>
<dbReference type="GO" id="GO:0046872">
    <property type="term" value="F:metal ion binding"/>
    <property type="evidence" value="ECO:0007669"/>
    <property type="project" value="UniProtKB-KW"/>
</dbReference>
<dbReference type="OrthoDB" id="9802805at2"/>
<evidence type="ECO:0000259" key="7">
    <source>
        <dbReference type="PROSITE" id="PS51462"/>
    </source>
</evidence>
<evidence type="ECO:0000256" key="5">
    <source>
        <dbReference type="ARBA" id="ARBA00022842"/>
    </source>
</evidence>
<dbReference type="EMBL" id="FQXV01000009">
    <property type="protein sequence ID" value="SHI12544.1"/>
    <property type="molecule type" value="Genomic_DNA"/>
</dbReference>
<evidence type="ECO:0000256" key="1">
    <source>
        <dbReference type="ARBA" id="ARBA00001936"/>
    </source>
</evidence>
<dbReference type="InterPro" id="IPR000086">
    <property type="entry name" value="NUDIX_hydrolase_dom"/>
</dbReference>
<dbReference type="InterPro" id="IPR045121">
    <property type="entry name" value="CoAse"/>
</dbReference>
<dbReference type="InterPro" id="IPR020084">
    <property type="entry name" value="NUDIX_hydrolase_CS"/>
</dbReference>
<comment type="cofactor">
    <cofactor evidence="1">
        <name>Mn(2+)</name>
        <dbReference type="ChEBI" id="CHEBI:29035"/>
    </cofactor>
</comment>
<dbReference type="PANTHER" id="PTHR12992:SF11">
    <property type="entry name" value="MITOCHONDRIAL COENZYME A DIPHOSPHATASE NUDT8"/>
    <property type="match status" value="1"/>
</dbReference>
<name>A0A1M5YL41_9FIRM</name>
<reference evidence="8 9" key="1">
    <citation type="submission" date="2016-11" db="EMBL/GenBank/DDBJ databases">
        <authorList>
            <person name="Jaros S."/>
            <person name="Januszkiewicz K."/>
            <person name="Wedrychowicz H."/>
        </authorList>
    </citation>
    <scope>NUCLEOTIDE SEQUENCE [LARGE SCALE GENOMIC DNA]</scope>
    <source>
        <strain evidence="8 9">DSM 10068</strain>
    </source>
</reference>
<keyword evidence="4" id="KW-0378">Hydrolase</keyword>
<feature type="domain" description="Nudix hydrolase" evidence="7">
    <location>
        <begin position="19"/>
        <end position="148"/>
    </location>
</feature>
<dbReference type="Gene3D" id="3.90.79.10">
    <property type="entry name" value="Nucleoside Triphosphate Pyrophosphohydrolase"/>
    <property type="match status" value="1"/>
</dbReference>
<keyword evidence="6" id="KW-0464">Manganese</keyword>
<gene>
    <name evidence="8" type="ORF">SAMN02745823_02589</name>
</gene>
<dbReference type="Pfam" id="PF00293">
    <property type="entry name" value="NUDIX"/>
    <property type="match status" value="1"/>
</dbReference>
<dbReference type="PROSITE" id="PS00893">
    <property type="entry name" value="NUDIX_BOX"/>
    <property type="match status" value="1"/>
</dbReference>
<dbReference type="PANTHER" id="PTHR12992">
    <property type="entry name" value="NUDIX HYDROLASE"/>
    <property type="match status" value="1"/>
</dbReference>
<evidence type="ECO:0000313" key="9">
    <source>
        <dbReference type="Proteomes" id="UP000183995"/>
    </source>
</evidence>
<dbReference type="RefSeq" id="WP_073079689.1">
    <property type="nucleotide sequence ID" value="NZ_FQXV01000009.1"/>
</dbReference>
<dbReference type="STRING" id="1123282.SAMN02745823_02589"/>
<keyword evidence="3" id="KW-0479">Metal-binding</keyword>